<evidence type="ECO:0000256" key="5">
    <source>
        <dbReference type="ARBA" id="ARBA00023136"/>
    </source>
</evidence>
<evidence type="ECO:0000256" key="6">
    <source>
        <dbReference type="RuleBase" id="RU363041"/>
    </source>
</evidence>
<dbReference type="PANTHER" id="PTHR43483:SF3">
    <property type="entry name" value="MEMBRANE TRANSPORTER PROTEIN HI_0806-RELATED"/>
    <property type="match status" value="1"/>
</dbReference>
<dbReference type="RefSeq" id="WP_309200906.1">
    <property type="nucleotide sequence ID" value="NZ_CP133548.1"/>
</dbReference>
<keyword evidence="8" id="KW-1185">Reference proteome</keyword>
<dbReference type="EMBL" id="CP133548">
    <property type="protein sequence ID" value="WMS85753.1"/>
    <property type="molecule type" value="Genomic_DNA"/>
</dbReference>
<feature type="transmembrane region" description="Helical" evidence="6">
    <location>
        <begin position="105"/>
        <end position="124"/>
    </location>
</feature>
<evidence type="ECO:0000256" key="1">
    <source>
        <dbReference type="ARBA" id="ARBA00004141"/>
    </source>
</evidence>
<dbReference type="PANTHER" id="PTHR43483">
    <property type="entry name" value="MEMBRANE TRANSPORTER PROTEIN HI_0806-RELATED"/>
    <property type="match status" value="1"/>
</dbReference>
<organism evidence="7 8">
    <name type="scientific">Pleionea litopenaei</name>
    <dbReference type="NCBI Taxonomy" id="3070815"/>
    <lineage>
        <taxon>Bacteria</taxon>
        <taxon>Pseudomonadati</taxon>
        <taxon>Pseudomonadota</taxon>
        <taxon>Gammaproteobacteria</taxon>
        <taxon>Oceanospirillales</taxon>
        <taxon>Pleioneaceae</taxon>
        <taxon>Pleionea</taxon>
    </lineage>
</organism>
<dbReference type="GO" id="GO:0005886">
    <property type="term" value="C:plasma membrane"/>
    <property type="evidence" value="ECO:0007669"/>
    <property type="project" value="UniProtKB-SubCell"/>
</dbReference>
<evidence type="ECO:0000256" key="3">
    <source>
        <dbReference type="ARBA" id="ARBA00022692"/>
    </source>
</evidence>
<evidence type="ECO:0000256" key="4">
    <source>
        <dbReference type="ARBA" id="ARBA00022989"/>
    </source>
</evidence>
<evidence type="ECO:0000256" key="2">
    <source>
        <dbReference type="ARBA" id="ARBA00009142"/>
    </source>
</evidence>
<comment type="similarity">
    <text evidence="2 6">Belongs to the 4-toluene sulfonate uptake permease (TSUP) (TC 2.A.102) family.</text>
</comment>
<keyword evidence="6" id="KW-1003">Cell membrane</keyword>
<evidence type="ECO:0000313" key="7">
    <source>
        <dbReference type="EMBL" id="WMS85753.1"/>
    </source>
</evidence>
<feature type="transmembrane region" description="Helical" evidence="6">
    <location>
        <begin position="209"/>
        <end position="233"/>
    </location>
</feature>
<feature type="transmembrane region" description="Helical" evidence="6">
    <location>
        <begin position="46"/>
        <end position="67"/>
    </location>
</feature>
<feature type="transmembrane region" description="Helical" evidence="6">
    <location>
        <begin position="245"/>
        <end position="262"/>
    </location>
</feature>
<gene>
    <name evidence="7" type="ORF">Q9312_11055</name>
</gene>
<sequence>MEWLVYLIIGAVAGLMAGLLGIGGGFIIVPALLVLLPLFGVDSSIVMQAAVGTSLATIVVTSLSSLLAHHRKQSVDWWMVKRLVPGIFIGGLLSGWVADSLSSDTLGIIFGCGSLGMAFQIWWAKQPHQARTTPGMVQVAGVSMAIGTASGLVGIGGGSLIVPYLHVLGEKITRCIGTAAACGLPLAAAGALSYAIMGSHAPMPEFSLGYIYLPAFLGIIVASIVTAPIGAKLAHRLPAQKLKKLFALFLLFVGVRIIYKFLG</sequence>
<comment type="subcellular location">
    <subcellularLocation>
        <location evidence="6">Cell membrane</location>
        <topology evidence="6">Multi-pass membrane protein</topology>
    </subcellularLocation>
    <subcellularLocation>
        <location evidence="1">Membrane</location>
        <topology evidence="1">Multi-pass membrane protein</topology>
    </subcellularLocation>
</comment>
<feature type="transmembrane region" description="Helical" evidence="6">
    <location>
        <begin position="144"/>
        <end position="165"/>
    </location>
</feature>
<feature type="transmembrane region" description="Helical" evidence="6">
    <location>
        <begin position="177"/>
        <end position="197"/>
    </location>
</feature>
<dbReference type="InterPro" id="IPR002781">
    <property type="entry name" value="TM_pro_TauE-like"/>
</dbReference>
<evidence type="ECO:0000313" key="8">
    <source>
        <dbReference type="Proteomes" id="UP001239782"/>
    </source>
</evidence>
<dbReference type="AlphaFoldDB" id="A0AA51RQN0"/>
<dbReference type="Proteomes" id="UP001239782">
    <property type="component" value="Chromosome"/>
</dbReference>
<feature type="transmembrane region" description="Helical" evidence="6">
    <location>
        <begin position="6"/>
        <end position="39"/>
    </location>
</feature>
<feature type="transmembrane region" description="Helical" evidence="6">
    <location>
        <begin position="79"/>
        <end position="98"/>
    </location>
</feature>
<keyword evidence="4 6" id="KW-1133">Transmembrane helix</keyword>
<accession>A0AA51RQN0</accession>
<protein>
    <recommendedName>
        <fullName evidence="6">Probable membrane transporter protein</fullName>
    </recommendedName>
</protein>
<name>A0AA51RQN0_9GAMM</name>
<keyword evidence="5 6" id="KW-0472">Membrane</keyword>
<dbReference type="KEGG" id="plei:Q9312_11055"/>
<dbReference type="Pfam" id="PF01925">
    <property type="entry name" value="TauE"/>
    <property type="match status" value="1"/>
</dbReference>
<reference evidence="7 8" key="1">
    <citation type="submission" date="2023-08" db="EMBL/GenBank/DDBJ databases">
        <title>Pleionea litopenaei sp. nov., isolated from stomach of juvenile Litopenaeus vannamei.</title>
        <authorList>
            <person name="Rho A.M."/>
            <person name="Hwang C.Y."/>
        </authorList>
    </citation>
    <scope>NUCLEOTIDE SEQUENCE [LARGE SCALE GENOMIC DNA]</scope>
    <source>
        <strain evidence="7 8">HL-JVS1</strain>
    </source>
</reference>
<keyword evidence="3 6" id="KW-0812">Transmembrane</keyword>
<proteinExistence type="inferred from homology"/>